<feature type="non-terminal residue" evidence="1">
    <location>
        <position position="111"/>
    </location>
</feature>
<sequence>VNQPVYYKEVTFQSRPLERVSDIKFLGVRFPENLRWSCHVRFIKHNIAQCIGVLNRFCRLLPRYLRRELYFNTVHSPLHYCLLGWGTTGRSNIERLYSLQKKSVCFIRNLP</sequence>
<accession>A0A0C9RRV2</accession>
<dbReference type="EMBL" id="GBZX01002764">
    <property type="protein sequence ID" value="JAG89976.1"/>
    <property type="molecule type" value="mRNA"/>
</dbReference>
<dbReference type="AlphaFoldDB" id="A0A0C9RRV2"/>
<protein>
    <recommendedName>
        <fullName evidence="2">Tick transposon</fullName>
    </recommendedName>
</protein>
<proteinExistence type="evidence at transcript level"/>
<name>A0A0C9RRV2_AMBAM</name>
<reference evidence="1" key="1">
    <citation type="journal article" date="2015" name="PLoS ONE">
        <title>An Insight into the Sialome of the Lone Star Tick, Amblyomma americanum, with a Glimpse on Its Time Dependent Gene Expression.</title>
        <authorList>
            <person name="Karim S."/>
            <person name="Ribeiro J.M."/>
        </authorList>
    </citation>
    <scope>NUCLEOTIDE SEQUENCE</scope>
    <source>
        <tissue evidence="1">Salivary gland</tissue>
    </source>
</reference>
<organism evidence="1">
    <name type="scientific">Amblyomma americanum</name>
    <name type="common">Lone star tick</name>
    <dbReference type="NCBI Taxonomy" id="6943"/>
    <lineage>
        <taxon>Eukaryota</taxon>
        <taxon>Metazoa</taxon>
        <taxon>Ecdysozoa</taxon>
        <taxon>Arthropoda</taxon>
        <taxon>Chelicerata</taxon>
        <taxon>Arachnida</taxon>
        <taxon>Acari</taxon>
        <taxon>Parasitiformes</taxon>
        <taxon>Ixodida</taxon>
        <taxon>Ixodoidea</taxon>
        <taxon>Ixodidae</taxon>
        <taxon>Amblyomminae</taxon>
        <taxon>Amblyomma</taxon>
    </lineage>
</organism>
<feature type="non-terminal residue" evidence="1">
    <location>
        <position position="1"/>
    </location>
</feature>
<evidence type="ECO:0000313" key="1">
    <source>
        <dbReference type="EMBL" id="JAG89976.1"/>
    </source>
</evidence>
<evidence type="ECO:0008006" key="2">
    <source>
        <dbReference type="Google" id="ProtNLM"/>
    </source>
</evidence>